<evidence type="ECO:0000256" key="8">
    <source>
        <dbReference type="ARBA" id="ARBA00031348"/>
    </source>
</evidence>
<dbReference type="GO" id="GO:0000139">
    <property type="term" value="C:Golgi membrane"/>
    <property type="evidence" value="ECO:0007669"/>
    <property type="project" value="UniProtKB-SubCell"/>
</dbReference>
<dbReference type="Proteomes" id="UP000709295">
    <property type="component" value="Unassembled WGS sequence"/>
</dbReference>
<comment type="similarity">
    <text evidence="2 9">Belongs to the COG6 family.</text>
</comment>
<dbReference type="InterPro" id="IPR001683">
    <property type="entry name" value="PX_dom"/>
</dbReference>
<dbReference type="GO" id="GO:0006891">
    <property type="term" value="P:intra-Golgi vesicle-mediated transport"/>
    <property type="evidence" value="ECO:0007669"/>
    <property type="project" value="UniProtKB-UniRule"/>
</dbReference>
<evidence type="ECO:0000256" key="5">
    <source>
        <dbReference type="ARBA" id="ARBA00022927"/>
    </source>
</evidence>
<keyword evidence="6 9" id="KW-0333">Golgi apparatus</keyword>
<dbReference type="PROSITE" id="PS50096">
    <property type="entry name" value="IQ"/>
    <property type="match status" value="2"/>
</dbReference>
<dbReference type="SMART" id="SM01087">
    <property type="entry name" value="COG6"/>
    <property type="match status" value="1"/>
</dbReference>
<evidence type="ECO:0000256" key="9">
    <source>
        <dbReference type="RuleBase" id="RU365075"/>
    </source>
</evidence>
<dbReference type="Pfam" id="PF00612">
    <property type="entry name" value="IQ"/>
    <property type="match status" value="2"/>
</dbReference>
<sequence>MAAPAPAALQARVHKLLGSRAELEATKALLRTLVTNKSSSSASLVQLDASETPTLATLRRNLRSSLEHQQLALAQKALDGLERTLEQVSNLANRVDALDTKCDQVHKFLETTKRETQQVQTEAAALAIKRDKVQQEWKQTRTFLDRYQLTEDEVRALYAEHLADEDMDAFFSTLERVQQVKADCKELVATGEVNCALELLDAVGKYQEAGFERLYQWTAKKCAEVDGEPSNLLHRAIALLSDRAEFYNYCKECLTASRRSLIVRRFIMALTVGGPNGIPRPIEMHAHDPVRYCGDMLAWVHQAIATESEFFRVLFDGDVEFSPSPSAPSSTEDIAATGTGALTAVDGAAENVCTSMVGRAFDGVARPLQVRVEQTLSSPHGIVIAYKLVHLLAFYHHKFDQLVAHADVARALRHCREAANEAFHRQFQQLVDAVAASAQDYAASLAATHVTLDVSHRLVALLEVFQTSLLPEQEKEADLAPLFDGVLPALELMCQRSVTGLDPVDALVFRINNFSCLQAPLARFPEVNKWYSEMGLDLERWLRDLSELQATRVLDRCRVSTLLQYIQEFQQSHAIEPGTSPADTPGLDGKTISRVMGDFCAALMTLMFPQLDSLAQPALADKARTLTSATLAGTYAFIYEFVFDARHGYIPGNEPTSSSWSAAEHSRRVVLQHSPEEIRTVLELDTNLYVVMAVLSIAKAKEVTARAFEELQLPVGASEEQVVSRFRSVCLNRVLSPVPTETSDSVVPSDSAVKINAIDNKDERFQRQVVAYRFLCSLPLLAGVEYRAEDLLPKLRPLDPQPNENEAKQRASAMLDVSIASMERAQQAGRLPYTNFVLRVHYCLRRHVVRRRYSEFLALHSLLEAKLPVIPQLPERNWVYALRTPPAERARRLAGYLQRVTTLLAARGVFSLEVMAFLEIDVTRVRAEEEALAIDILSRASRSENIYFIVQSSWIAAWKRFVVTHKLPPGAITNQNLLEATESSRRPKEGLVAAKHYRCVNSSTWRYWHFIYGGGPAIRRQTPSIYGQPACDLAALATLIQCLVRGFLARRAMRRARTQQKLEDPTTCQTEAAKARYRTLEARLNIVRQYVEVREFQTRHVAAMKIQRAFRVFLLRAEHALLLAESAVPDSATTQGLQHYDDRLALEELALVEDPALRLAHFLATMLAGVPLRKLRSRNKTPAWRLFRLDSIASELRWSSSTSTKANAMAFTDVEKLTTETPLAIKGPSLARRMSLSIGTEDVAGDAAHAVVATYREGGVMRELMLICEGPGEMEVLYFGLSALMAEISSRTADGATFVDGHGIIRKRVPHAKKLLREAHELLEQRLSVIDNLDSTSLTA</sequence>
<protein>
    <recommendedName>
        <fullName evidence="3 9">Conserved oligomeric Golgi complex subunit 6</fullName>
        <shortName evidence="9">COG complex subunit 6</shortName>
    </recommendedName>
    <alternativeName>
        <fullName evidence="8 9">Component of oligomeric Golgi complex 6</fullName>
    </alternativeName>
</protein>
<dbReference type="GO" id="GO:0015031">
    <property type="term" value="P:protein transport"/>
    <property type="evidence" value="ECO:0007669"/>
    <property type="project" value="UniProtKB-KW"/>
</dbReference>
<dbReference type="InterPro" id="IPR048369">
    <property type="entry name" value="COG6_C"/>
</dbReference>
<evidence type="ECO:0000259" key="11">
    <source>
        <dbReference type="PROSITE" id="PS50195"/>
    </source>
</evidence>
<dbReference type="PROSITE" id="PS51283">
    <property type="entry name" value="DUSP"/>
    <property type="match status" value="1"/>
</dbReference>
<dbReference type="GO" id="GO:0017119">
    <property type="term" value="C:Golgi transport complex"/>
    <property type="evidence" value="ECO:0007669"/>
    <property type="project" value="UniProtKB-UniRule"/>
</dbReference>
<evidence type="ECO:0000259" key="12">
    <source>
        <dbReference type="PROSITE" id="PS51283"/>
    </source>
</evidence>
<dbReference type="InterPro" id="IPR048368">
    <property type="entry name" value="COG6_N"/>
</dbReference>
<feature type="domain" description="DUSP" evidence="12">
    <location>
        <begin position="925"/>
        <end position="1023"/>
    </location>
</feature>
<dbReference type="SMART" id="SM00015">
    <property type="entry name" value="IQ"/>
    <property type="match status" value="2"/>
</dbReference>
<dbReference type="InterPro" id="IPR006615">
    <property type="entry name" value="Pept_C19_DUSP"/>
</dbReference>
<evidence type="ECO:0000256" key="6">
    <source>
        <dbReference type="ARBA" id="ARBA00023034"/>
    </source>
</evidence>
<evidence type="ECO:0000256" key="2">
    <source>
        <dbReference type="ARBA" id="ARBA00011023"/>
    </source>
</evidence>
<dbReference type="Pfam" id="PF20653">
    <property type="entry name" value="COG6_C"/>
    <property type="match status" value="1"/>
</dbReference>
<comment type="subcellular location">
    <subcellularLocation>
        <location evidence="1 9">Golgi apparatus membrane</location>
        <topology evidence="1 9">Peripheral membrane protein</topology>
    </subcellularLocation>
</comment>
<feature type="domain" description="PX" evidence="11">
    <location>
        <begin position="814"/>
        <end position="925"/>
    </location>
</feature>
<evidence type="ECO:0000256" key="10">
    <source>
        <dbReference type="SAM" id="Coils"/>
    </source>
</evidence>
<evidence type="ECO:0000256" key="7">
    <source>
        <dbReference type="ARBA" id="ARBA00023136"/>
    </source>
</evidence>
<feature type="coiled-coil region" evidence="10">
    <location>
        <begin position="71"/>
        <end position="101"/>
    </location>
</feature>
<comment type="function">
    <text evidence="9">Required for normal Golgi function.</text>
</comment>
<evidence type="ECO:0000256" key="4">
    <source>
        <dbReference type="ARBA" id="ARBA00022448"/>
    </source>
</evidence>
<dbReference type="InterPro" id="IPR010490">
    <property type="entry name" value="COG6"/>
</dbReference>
<dbReference type="GO" id="GO:0004843">
    <property type="term" value="F:cysteine-type deubiquitinase activity"/>
    <property type="evidence" value="ECO:0007669"/>
    <property type="project" value="InterPro"/>
</dbReference>
<dbReference type="SMART" id="SM00695">
    <property type="entry name" value="DUSP"/>
    <property type="match status" value="1"/>
</dbReference>
<comment type="caution">
    <text evidence="13">The sequence shown here is derived from an EMBL/GenBank/DDBJ whole genome shotgun (WGS) entry which is preliminary data.</text>
</comment>
<proteinExistence type="inferred from homology"/>
<comment type="subunit">
    <text evidence="9">Component of the conserved oligomeric Golgi complex.</text>
</comment>
<evidence type="ECO:0000313" key="13">
    <source>
        <dbReference type="EMBL" id="KAG6950180.1"/>
    </source>
</evidence>
<dbReference type="InterPro" id="IPR000048">
    <property type="entry name" value="IQ_motif_EF-hand-BS"/>
</dbReference>
<keyword evidence="4 9" id="KW-0813">Transport</keyword>
<dbReference type="PANTHER" id="PTHR21506:SF0">
    <property type="entry name" value="CONSERVED OLIGOMERIC GOLGI COMPLEX SUBUNIT 6"/>
    <property type="match status" value="1"/>
</dbReference>
<gene>
    <name evidence="13" type="ORF">JG688_00014267</name>
</gene>
<dbReference type="PROSITE" id="PS50195">
    <property type="entry name" value="PX"/>
    <property type="match status" value="1"/>
</dbReference>
<dbReference type="PANTHER" id="PTHR21506">
    <property type="entry name" value="COMPONENT OF OLIGOMERIC GOLGI COMPLEX 6"/>
    <property type="match status" value="1"/>
</dbReference>
<evidence type="ECO:0000256" key="3">
    <source>
        <dbReference type="ARBA" id="ARBA00020973"/>
    </source>
</evidence>
<dbReference type="Pfam" id="PF06419">
    <property type="entry name" value="COG6_N"/>
    <property type="match status" value="1"/>
</dbReference>
<dbReference type="SMART" id="SM00312">
    <property type="entry name" value="PX"/>
    <property type="match status" value="1"/>
</dbReference>
<keyword evidence="14" id="KW-1185">Reference proteome</keyword>
<keyword evidence="10" id="KW-0175">Coiled coil</keyword>
<evidence type="ECO:0000256" key="1">
    <source>
        <dbReference type="ARBA" id="ARBA00004395"/>
    </source>
</evidence>
<keyword evidence="7 9" id="KW-0472">Membrane</keyword>
<name>A0A8J5IG65_9STRA</name>
<accession>A0A8J5IG65</accession>
<dbReference type="Pfam" id="PF00787">
    <property type="entry name" value="PX"/>
    <property type="match status" value="1"/>
</dbReference>
<evidence type="ECO:0000313" key="14">
    <source>
        <dbReference type="Proteomes" id="UP000709295"/>
    </source>
</evidence>
<dbReference type="GO" id="GO:0035091">
    <property type="term" value="F:phosphatidylinositol binding"/>
    <property type="evidence" value="ECO:0007669"/>
    <property type="project" value="InterPro"/>
</dbReference>
<dbReference type="EMBL" id="JAENGY010001334">
    <property type="protein sequence ID" value="KAG6950180.1"/>
    <property type="molecule type" value="Genomic_DNA"/>
</dbReference>
<dbReference type="Pfam" id="PF06337">
    <property type="entry name" value="DUSP"/>
    <property type="match status" value="1"/>
</dbReference>
<organism evidence="13 14">
    <name type="scientific">Phytophthora aleatoria</name>
    <dbReference type="NCBI Taxonomy" id="2496075"/>
    <lineage>
        <taxon>Eukaryota</taxon>
        <taxon>Sar</taxon>
        <taxon>Stramenopiles</taxon>
        <taxon>Oomycota</taxon>
        <taxon>Peronosporomycetes</taxon>
        <taxon>Peronosporales</taxon>
        <taxon>Peronosporaceae</taxon>
        <taxon>Phytophthora</taxon>
    </lineage>
</organism>
<reference evidence="13" key="1">
    <citation type="submission" date="2021-01" db="EMBL/GenBank/DDBJ databases">
        <title>Phytophthora aleatoria, a newly-described species from Pinus radiata is distinct from Phytophthora cactorum isolates based on comparative genomics.</title>
        <authorList>
            <person name="Mcdougal R."/>
            <person name="Panda P."/>
            <person name="Williams N."/>
            <person name="Studholme D.J."/>
        </authorList>
    </citation>
    <scope>NUCLEOTIDE SEQUENCE</scope>
    <source>
        <strain evidence="13">NZFS 4037</strain>
    </source>
</reference>
<keyword evidence="5 9" id="KW-0653">Protein transport</keyword>